<evidence type="ECO:0000313" key="3">
    <source>
        <dbReference type="Proteomes" id="UP000561326"/>
    </source>
</evidence>
<evidence type="ECO:0000259" key="1">
    <source>
        <dbReference type="Pfam" id="PF02286"/>
    </source>
</evidence>
<dbReference type="InterPro" id="IPR003206">
    <property type="entry name" value="Diol/glycerol_deHydtase_lsu"/>
</dbReference>
<protein>
    <recommendedName>
        <fullName evidence="1">Diol/glycerol dehydratase large subunit domain-containing protein</fullName>
    </recommendedName>
</protein>
<accession>A0A848CPJ5</accession>
<dbReference type="AlphaFoldDB" id="A0A848CPJ5"/>
<gene>
    <name evidence="2" type="ORF">HF838_05595</name>
</gene>
<dbReference type="EMBL" id="JABAGO010000006">
    <property type="protein sequence ID" value="NME97733.1"/>
    <property type="molecule type" value="Genomic_DNA"/>
</dbReference>
<dbReference type="RefSeq" id="WP_168974732.1">
    <property type="nucleotide sequence ID" value="NZ_JABAGO010000006.1"/>
</dbReference>
<proteinExistence type="predicted"/>
<dbReference type="Gene3D" id="3.20.20.350">
    <property type="entry name" value="Diol/glycerol dehydratase, large subunit"/>
    <property type="match status" value="1"/>
</dbReference>
<name>A0A848CPJ5_ANEAE</name>
<comment type="caution">
    <text evidence="2">The sequence shown here is derived from an EMBL/GenBank/DDBJ whole genome shotgun (WGS) entry which is preliminary data.</text>
</comment>
<organism evidence="2 3">
    <name type="scientific">Aneurinibacillus aneurinilyticus</name>
    <name type="common">Bacillus aneurinolyticus</name>
    <dbReference type="NCBI Taxonomy" id="1391"/>
    <lineage>
        <taxon>Bacteria</taxon>
        <taxon>Bacillati</taxon>
        <taxon>Bacillota</taxon>
        <taxon>Bacilli</taxon>
        <taxon>Bacillales</taxon>
        <taxon>Paenibacillaceae</taxon>
        <taxon>Aneurinibacillus group</taxon>
        <taxon>Aneurinibacillus</taxon>
    </lineage>
</organism>
<dbReference type="InterPro" id="IPR016176">
    <property type="entry name" value="Cbl-dep_enz_cat"/>
</dbReference>
<reference evidence="2 3" key="1">
    <citation type="submission" date="2020-04" db="EMBL/GenBank/DDBJ databases">
        <authorList>
            <person name="Hitch T.C.A."/>
            <person name="Wylensek D."/>
            <person name="Clavel T."/>
        </authorList>
    </citation>
    <scope>NUCLEOTIDE SEQUENCE [LARGE SCALE GENOMIC DNA]</scope>
    <source>
        <strain evidence="2 3">WB01_D5_05</strain>
    </source>
</reference>
<dbReference type="Pfam" id="PF02286">
    <property type="entry name" value="Dehydratase_LU"/>
    <property type="match status" value="1"/>
</dbReference>
<evidence type="ECO:0000313" key="2">
    <source>
        <dbReference type="EMBL" id="NME97733.1"/>
    </source>
</evidence>
<dbReference type="InterPro" id="IPR036999">
    <property type="entry name" value="Diol/glycerol_deHase_lsu_sf"/>
</dbReference>
<sequence>MQVSQQTKRSGCFRVLESQLIHQDGFVMEWPEMGFVAMTSPNDPKPSIVLSAAQEVIG</sequence>
<dbReference type="Proteomes" id="UP000561326">
    <property type="component" value="Unassembled WGS sequence"/>
</dbReference>
<dbReference type="GO" id="GO:0031419">
    <property type="term" value="F:cobalamin binding"/>
    <property type="evidence" value="ECO:0007669"/>
    <property type="project" value="InterPro"/>
</dbReference>
<feature type="domain" description="Diol/glycerol dehydratase large subunit" evidence="1">
    <location>
        <begin position="8"/>
        <end position="52"/>
    </location>
</feature>
<dbReference type="GO" id="GO:0016836">
    <property type="term" value="F:hydro-lyase activity"/>
    <property type="evidence" value="ECO:0007669"/>
    <property type="project" value="InterPro"/>
</dbReference>
<dbReference type="SUPFAM" id="SSF51703">
    <property type="entry name" value="Cobalamin (vitamin B12)-dependent enzymes"/>
    <property type="match status" value="1"/>
</dbReference>